<feature type="transmembrane region" description="Helical" evidence="13">
    <location>
        <begin position="92"/>
        <end position="121"/>
    </location>
</feature>
<dbReference type="Proteomes" id="UP000219329">
    <property type="component" value="Unassembled WGS sequence"/>
</dbReference>
<evidence type="ECO:0000256" key="4">
    <source>
        <dbReference type="ARBA" id="ARBA00022475"/>
    </source>
</evidence>
<dbReference type="AlphaFoldDB" id="A0A2A5WEE5"/>
<evidence type="ECO:0000256" key="2">
    <source>
        <dbReference type="ARBA" id="ARBA00004651"/>
    </source>
</evidence>
<dbReference type="InterPro" id="IPR016174">
    <property type="entry name" value="Di-haem_cyt_TM"/>
</dbReference>
<evidence type="ECO:0000313" key="16">
    <source>
        <dbReference type="Proteomes" id="UP000219329"/>
    </source>
</evidence>
<comment type="cofactor">
    <cofactor evidence="1">
        <name>heme b</name>
        <dbReference type="ChEBI" id="CHEBI:60344"/>
    </cofactor>
</comment>
<evidence type="ECO:0000256" key="5">
    <source>
        <dbReference type="ARBA" id="ARBA00022617"/>
    </source>
</evidence>
<protein>
    <submittedName>
        <fullName evidence="15">Cytochrome b</fullName>
    </submittedName>
</protein>
<evidence type="ECO:0000313" key="15">
    <source>
        <dbReference type="EMBL" id="PDH34860.1"/>
    </source>
</evidence>
<dbReference type="InterPro" id="IPR011577">
    <property type="entry name" value="Cyt_b561_bac/Ni-Hgenase"/>
</dbReference>
<name>A0A2A5WEE5_9GAMM</name>
<dbReference type="PANTHER" id="PTHR30529">
    <property type="entry name" value="CYTOCHROME B561"/>
    <property type="match status" value="1"/>
</dbReference>
<dbReference type="GO" id="GO:0020037">
    <property type="term" value="F:heme binding"/>
    <property type="evidence" value="ECO:0007669"/>
    <property type="project" value="TreeGrafter"/>
</dbReference>
<feature type="transmembrane region" description="Helical" evidence="13">
    <location>
        <begin position="141"/>
        <end position="165"/>
    </location>
</feature>
<evidence type="ECO:0000256" key="12">
    <source>
        <dbReference type="ARBA" id="ARBA00037975"/>
    </source>
</evidence>
<reference evidence="15 16" key="1">
    <citation type="submission" date="2017-08" db="EMBL/GenBank/DDBJ databases">
        <title>Fine stratification of microbial communities through a metagenomic profile of the photic zone.</title>
        <authorList>
            <person name="Haro-Moreno J.M."/>
            <person name="Lopez-Perez M."/>
            <person name="De La Torre J."/>
            <person name="Picazo A."/>
            <person name="Camacho A."/>
            <person name="Rodriguez-Valera F."/>
        </authorList>
    </citation>
    <scope>NUCLEOTIDE SEQUENCE [LARGE SCALE GENOMIC DNA]</scope>
    <source>
        <strain evidence="15">MED-G28</strain>
    </source>
</reference>
<keyword evidence="9 13" id="KW-1133">Transmembrane helix</keyword>
<evidence type="ECO:0000256" key="7">
    <source>
        <dbReference type="ARBA" id="ARBA00022723"/>
    </source>
</evidence>
<comment type="subcellular location">
    <subcellularLocation>
        <location evidence="2">Cell membrane</location>
        <topology evidence="2">Multi-pass membrane protein</topology>
    </subcellularLocation>
</comment>
<dbReference type="GO" id="GO:0009055">
    <property type="term" value="F:electron transfer activity"/>
    <property type="evidence" value="ECO:0007669"/>
    <property type="project" value="InterPro"/>
</dbReference>
<keyword evidence="11 13" id="KW-0472">Membrane</keyword>
<evidence type="ECO:0000256" key="11">
    <source>
        <dbReference type="ARBA" id="ARBA00023136"/>
    </source>
</evidence>
<dbReference type="InterPro" id="IPR052168">
    <property type="entry name" value="Cytochrome_b561_oxidase"/>
</dbReference>
<evidence type="ECO:0000259" key="14">
    <source>
        <dbReference type="Pfam" id="PF01292"/>
    </source>
</evidence>
<comment type="similarity">
    <text evidence="12">Belongs to the cytochrome b561 family.</text>
</comment>
<evidence type="ECO:0000256" key="10">
    <source>
        <dbReference type="ARBA" id="ARBA00023004"/>
    </source>
</evidence>
<dbReference type="PANTHER" id="PTHR30529:SF7">
    <property type="entry name" value="CYTOCHROME B561 BACTERIAL_NI-HYDROGENASE DOMAIN-CONTAINING PROTEIN"/>
    <property type="match status" value="1"/>
</dbReference>
<dbReference type="SUPFAM" id="SSF81342">
    <property type="entry name" value="Transmembrane di-heme cytochromes"/>
    <property type="match status" value="1"/>
</dbReference>
<evidence type="ECO:0000256" key="1">
    <source>
        <dbReference type="ARBA" id="ARBA00001970"/>
    </source>
</evidence>
<feature type="domain" description="Cytochrome b561 bacterial/Ni-hydrogenase" evidence="14">
    <location>
        <begin position="11"/>
        <end position="175"/>
    </location>
</feature>
<gene>
    <name evidence="15" type="ORF">CNF02_02215</name>
</gene>
<sequence>MEGPLPKSKVVLHWLTAAAVFFLFVSSWWMLALPLPSENFTYRELPFQLHKNIGITVLIVVIVMITMRIKSKMNKPQLARTRLEKLADLDHMLTYFLITACCLSGYLSSSFSGWETTWWWLVNFPTWSEEDEVLNILFSDIHMWTCWALLAVIALHIGAALYHTFRNDEAIIKMFRL</sequence>
<evidence type="ECO:0000256" key="3">
    <source>
        <dbReference type="ARBA" id="ARBA00022448"/>
    </source>
</evidence>
<dbReference type="EMBL" id="NTJZ01000002">
    <property type="protein sequence ID" value="PDH34860.1"/>
    <property type="molecule type" value="Genomic_DNA"/>
</dbReference>
<feature type="transmembrane region" description="Helical" evidence="13">
    <location>
        <begin position="53"/>
        <end position="71"/>
    </location>
</feature>
<dbReference type="GO" id="GO:0022904">
    <property type="term" value="P:respiratory electron transport chain"/>
    <property type="evidence" value="ECO:0007669"/>
    <property type="project" value="InterPro"/>
</dbReference>
<evidence type="ECO:0000256" key="6">
    <source>
        <dbReference type="ARBA" id="ARBA00022692"/>
    </source>
</evidence>
<keyword evidence="4" id="KW-1003">Cell membrane</keyword>
<dbReference type="GO" id="GO:0005886">
    <property type="term" value="C:plasma membrane"/>
    <property type="evidence" value="ECO:0007669"/>
    <property type="project" value="UniProtKB-SubCell"/>
</dbReference>
<evidence type="ECO:0000256" key="13">
    <source>
        <dbReference type="SAM" id="Phobius"/>
    </source>
</evidence>
<keyword evidence="5" id="KW-0349">Heme</keyword>
<keyword evidence="7" id="KW-0479">Metal-binding</keyword>
<evidence type="ECO:0000256" key="8">
    <source>
        <dbReference type="ARBA" id="ARBA00022982"/>
    </source>
</evidence>
<proteinExistence type="inferred from homology"/>
<evidence type="ECO:0000256" key="9">
    <source>
        <dbReference type="ARBA" id="ARBA00022989"/>
    </source>
</evidence>
<keyword evidence="8" id="KW-0249">Electron transport</keyword>
<keyword evidence="3" id="KW-0813">Transport</keyword>
<dbReference type="Pfam" id="PF01292">
    <property type="entry name" value="Ni_hydr_CYTB"/>
    <property type="match status" value="1"/>
</dbReference>
<feature type="transmembrane region" description="Helical" evidence="13">
    <location>
        <begin position="12"/>
        <end position="33"/>
    </location>
</feature>
<keyword evidence="6 13" id="KW-0812">Transmembrane</keyword>
<comment type="caution">
    <text evidence="15">The sequence shown here is derived from an EMBL/GenBank/DDBJ whole genome shotgun (WGS) entry which is preliminary data.</text>
</comment>
<accession>A0A2A5WEE5</accession>
<keyword evidence="10" id="KW-0408">Iron</keyword>
<dbReference type="GO" id="GO:0046872">
    <property type="term" value="F:metal ion binding"/>
    <property type="evidence" value="ECO:0007669"/>
    <property type="project" value="UniProtKB-KW"/>
</dbReference>
<organism evidence="15 16">
    <name type="scientific">OM182 bacterium MED-G28</name>
    <dbReference type="NCBI Taxonomy" id="1986256"/>
    <lineage>
        <taxon>Bacteria</taxon>
        <taxon>Pseudomonadati</taxon>
        <taxon>Pseudomonadota</taxon>
        <taxon>Gammaproteobacteria</taxon>
        <taxon>OMG group</taxon>
        <taxon>OM182 clade</taxon>
    </lineage>
</organism>